<dbReference type="PROSITE" id="PS50928">
    <property type="entry name" value="ABC_TM1"/>
    <property type="match status" value="1"/>
</dbReference>
<dbReference type="InterPro" id="IPR000515">
    <property type="entry name" value="MetI-like"/>
</dbReference>
<evidence type="ECO:0000256" key="1">
    <source>
        <dbReference type="ARBA" id="ARBA00004141"/>
    </source>
</evidence>
<evidence type="ECO:0000256" key="3">
    <source>
        <dbReference type="ARBA" id="ARBA00022989"/>
    </source>
</evidence>
<organism evidence="7 8">
    <name type="scientific">Blautia segnis</name>
    <dbReference type="NCBI Taxonomy" id="2763030"/>
    <lineage>
        <taxon>Bacteria</taxon>
        <taxon>Bacillati</taxon>
        <taxon>Bacillota</taxon>
        <taxon>Clostridia</taxon>
        <taxon>Lachnospirales</taxon>
        <taxon>Lachnospiraceae</taxon>
        <taxon>Blautia</taxon>
    </lineage>
</organism>
<evidence type="ECO:0000313" key="8">
    <source>
        <dbReference type="Proteomes" id="UP000652847"/>
    </source>
</evidence>
<keyword evidence="8" id="KW-1185">Reference proteome</keyword>
<feature type="transmembrane region" description="Helical" evidence="5">
    <location>
        <begin position="94"/>
        <end position="119"/>
    </location>
</feature>
<dbReference type="EMBL" id="JACOOT010000036">
    <property type="protein sequence ID" value="MBC5652483.1"/>
    <property type="molecule type" value="Genomic_DNA"/>
</dbReference>
<keyword evidence="2 5" id="KW-0812">Transmembrane</keyword>
<dbReference type="GO" id="GO:0055085">
    <property type="term" value="P:transmembrane transport"/>
    <property type="evidence" value="ECO:0007669"/>
    <property type="project" value="InterPro"/>
</dbReference>
<accession>A0A8I0AG44</accession>
<keyword evidence="4 5" id="KW-0472">Membrane</keyword>
<feature type="transmembrane region" description="Helical" evidence="5">
    <location>
        <begin position="16"/>
        <end position="44"/>
    </location>
</feature>
<evidence type="ECO:0000256" key="5">
    <source>
        <dbReference type="RuleBase" id="RU363032"/>
    </source>
</evidence>
<keyword evidence="5" id="KW-0813">Transport</keyword>
<dbReference type="AlphaFoldDB" id="A0A8I0AG44"/>
<sequence length="165" mass="18347">MVTLKWSLVFDKMSSLLHGCAVTMEISILTLIFGTVLGVVLALMRDSRVKIVARIAQLYSIHAIDPGQREAAKALGMPWHLEMLRIVAPQATKICILPLVNQFIATIKNTSILSAITLTELTREGTLIAYNSFHYFEPYIAVAVLYLILTTIFTQLAGVLERRMA</sequence>
<gene>
    <name evidence="7" type="ORF">H8S54_15555</name>
</gene>
<evidence type="ECO:0000259" key="6">
    <source>
        <dbReference type="PROSITE" id="PS50928"/>
    </source>
</evidence>
<dbReference type="InterPro" id="IPR035906">
    <property type="entry name" value="MetI-like_sf"/>
</dbReference>
<evidence type="ECO:0000256" key="2">
    <source>
        <dbReference type="ARBA" id="ARBA00022692"/>
    </source>
</evidence>
<dbReference type="CDD" id="cd06261">
    <property type="entry name" value="TM_PBP2"/>
    <property type="match status" value="1"/>
</dbReference>
<dbReference type="PANTHER" id="PTHR30614:SF46">
    <property type="entry name" value="ABC TRANSPORTER MEMBRANE SPANNING PERMEASE-GLUTAMINE TRANSPORT"/>
    <property type="match status" value="1"/>
</dbReference>
<keyword evidence="3 5" id="KW-1133">Transmembrane helix</keyword>
<dbReference type="RefSeq" id="WP_186901783.1">
    <property type="nucleotide sequence ID" value="NZ_JACOOT010000036.1"/>
</dbReference>
<comment type="similarity">
    <text evidence="5">Belongs to the binding-protein-dependent transport system permease family.</text>
</comment>
<dbReference type="Proteomes" id="UP000652847">
    <property type="component" value="Unassembled WGS sequence"/>
</dbReference>
<dbReference type="Pfam" id="PF00528">
    <property type="entry name" value="BPD_transp_1"/>
    <property type="match status" value="1"/>
</dbReference>
<evidence type="ECO:0000313" key="7">
    <source>
        <dbReference type="EMBL" id="MBC5652483.1"/>
    </source>
</evidence>
<comment type="caution">
    <text evidence="7">The sequence shown here is derived from an EMBL/GenBank/DDBJ whole genome shotgun (WGS) entry which is preliminary data.</text>
</comment>
<dbReference type="InterPro" id="IPR043429">
    <property type="entry name" value="ArtM/GltK/GlnP/TcyL/YhdX-like"/>
</dbReference>
<proteinExistence type="inferred from homology"/>
<dbReference type="GO" id="GO:0006865">
    <property type="term" value="P:amino acid transport"/>
    <property type="evidence" value="ECO:0007669"/>
    <property type="project" value="UniProtKB-KW"/>
</dbReference>
<dbReference type="Gene3D" id="1.10.3720.10">
    <property type="entry name" value="MetI-like"/>
    <property type="match status" value="2"/>
</dbReference>
<dbReference type="SUPFAM" id="SSF161098">
    <property type="entry name" value="MetI-like"/>
    <property type="match status" value="1"/>
</dbReference>
<protein>
    <submittedName>
        <fullName evidence="7">Amino acid ABC transporter permease</fullName>
    </submittedName>
</protein>
<feature type="transmembrane region" description="Helical" evidence="5">
    <location>
        <begin position="139"/>
        <end position="160"/>
    </location>
</feature>
<name>A0A8I0AG44_9FIRM</name>
<dbReference type="PANTHER" id="PTHR30614">
    <property type="entry name" value="MEMBRANE COMPONENT OF AMINO ACID ABC TRANSPORTER"/>
    <property type="match status" value="1"/>
</dbReference>
<dbReference type="GO" id="GO:0005886">
    <property type="term" value="C:plasma membrane"/>
    <property type="evidence" value="ECO:0007669"/>
    <property type="project" value="UniProtKB-SubCell"/>
</dbReference>
<evidence type="ECO:0000256" key="4">
    <source>
        <dbReference type="ARBA" id="ARBA00023136"/>
    </source>
</evidence>
<reference evidence="7 8" key="1">
    <citation type="submission" date="2020-08" db="EMBL/GenBank/DDBJ databases">
        <title>Genome public.</title>
        <authorList>
            <person name="Liu C."/>
            <person name="Sun Q."/>
        </authorList>
    </citation>
    <scope>NUCLEOTIDE SEQUENCE [LARGE SCALE GENOMIC DNA]</scope>
    <source>
        <strain evidence="7 8">BX17</strain>
    </source>
</reference>
<comment type="subcellular location">
    <subcellularLocation>
        <location evidence="5">Cell membrane</location>
        <topology evidence="5">Multi-pass membrane protein</topology>
    </subcellularLocation>
    <subcellularLocation>
        <location evidence="1">Membrane</location>
        <topology evidence="1">Multi-pass membrane protein</topology>
    </subcellularLocation>
</comment>
<feature type="domain" description="ABC transmembrane type-1" evidence="6">
    <location>
        <begin position="1"/>
        <end position="157"/>
    </location>
</feature>